<evidence type="ECO:0000256" key="3">
    <source>
        <dbReference type="ARBA" id="ARBA00022679"/>
    </source>
</evidence>
<evidence type="ECO:0000256" key="7">
    <source>
        <dbReference type="ARBA" id="ARBA00023125"/>
    </source>
</evidence>
<evidence type="ECO:0000256" key="2">
    <source>
        <dbReference type="ARBA" id="ARBA00012417"/>
    </source>
</evidence>
<feature type="region of interest" description="Disordered" evidence="9">
    <location>
        <begin position="84"/>
        <end position="130"/>
    </location>
</feature>
<comment type="similarity">
    <text evidence="1">Belongs to the DNA polymerase type-B family.</text>
</comment>
<dbReference type="PANTHER" id="PTHR33568">
    <property type="entry name" value="DNA POLYMERASE"/>
    <property type="match status" value="1"/>
</dbReference>
<dbReference type="GO" id="GO:0000166">
    <property type="term" value="F:nucleotide binding"/>
    <property type="evidence" value="ECO:0007669"/>
    <property type="project" value="InterPro"/>
</dbReference>
<dbReference type="SUPFAM" id="SSF53098">
    <property type="entry name" value="Ribonuclease H-like"/>
    <property type="match status" value="1"/>
</dbReference>
<feature type="compositionally biased region" description="Pro residues" evidence="9">
    <location>
        <begin position="87"/>
        <end position="103"/>
    </location>
</feature>
<keyword evidence="12" id="KW-1185">Reference proteome</keyword>
<evidence type="ECO:0000256" key="8">
    <source>
        <dbReference type="ARBA" id="ARBA00049244"/>
    </source>
</evidence>
<evidence type="ECO:0000313" key="11">
    <source>
        <dbReference type="EMBL" id="KAK3930123.1"/>
    </source>
</evidence>
<dbReference type="Gene3D" id="3.90.1600.10">
    <property type="entry name" value="Palm domain of DNA polymerase"/>
    <property type="match status" value="1"/>
</dbReference>
<name>A0AAE1LS71_9NEOP</name>
<evidence type="ECO:0000259" key="10">
    <source>
        <dbReference type="Pfam" id="PF03175"/>
    </source>
</evidence>
<dbReference type="Gene3D" id="3.30.420.10">
    <property type="entry name" value="Ribonuclease H-like superfamily/Ribonuclease H"/>
    <property type="match status" value="1"/>
</dbReference>
<gene>
    <name evidence="11" type="ORF">KUF71_022823</name>
</gene>
<evidence type="ECO:0000256" key="6">
    <source>
        <dbReference type="ARBA" id="ARBA00022932"/>
    </source>
</evidence>
<accession>A0AAE1LS71</accession>
<dbReference type="GO" id="GO:0006260">
    <property type="term" value="P:DNA replication"/>
    <property type="evidence" value="ECO:0007669"/>
    <property type="project" value="UniProtKB-KW"/>
</dbReference>
<dbReference type="GO" id="GO:0003887">
    <property type="term" value="F:DNA-directed DNA polymerase activity"/>
    <property type="evidence" value="ECO:0007669"/>
    <property type="project" value="UniProtKB-KW"/>
</dbReference>
<organism evidence="11 12">
    <name type="scientific">Frankliniella fusca</name>
    <dbReference type="NCBI Taxonomy" id="407009"/>
    <lineage>
        <taxon>Eukaryota</taxon>
        <taxon>Metazoa</taxon>
        <taxon>Ecdysozoa</taxon>
        <taxon>Arthropoda</taxon>
        <taxon>Hexapoda</taxon>
        <taxon>Insecta</taxon>
        <taxon>Pterygota</taxon>
        <taxon>Neoptera</taxon>
        <taxon>Paraneoptera</taxon>
        <taxon>Thysanoptera</taxon>
        <taxon>Terebrantia</taxon>
        <taxon>Thripoidea</taxon>
        <taxon>Thripidae</taxon>
        <taxon>Frankliniella</taxon>
    </lineage>
</organism>
<dbReference type="PANTHER" id="PTHR33568:SF3">
    <property type="entry name" value="DNA-DIRECTED DNA POLYMERASE"/>
    <property type="match status" value="1"/>
</dbReference>
<evidence type="ECO:0000256" key="1">
    <source>
        <dbReference type="ARBA" id="ARBA00005755"/>
    </source>
</evidence>
<keyword evidence="6" id="KW-0239">DNA-directed DNA polymerase</keyword>
<keyword evidence="7" id="KW-0238">DNA-binding</keyword>
<dbReference type="SUPFAM" id="SSF56672">
    <property type="entry name" value="DNA/RNA polymerases"/>
    <property type="match status" value="1"/>
</dbReference>
<dbReference type="Proteomes" id="UP001219518">
    <property type="component" value="Unassembled WGS sequence"/>
</dbReference>
<dbReference type="InterPro" id="IPR004868">
    <property type="entry name" value="DNA-dir_DNA_pol_B_mt/vir"/>
</dbReference>
<evidence type="ECO:0000256" key="5">
    <source>
        <dbReference type="ARBA" id="ARBA00022705"/>
    </source>
</evidence>
<proteinExistence type="inferred from homology"/>
<evidence type="ECO:0000256" key="4">
    <source>
        <dbReference type="ARBA" id="ARBA00022695"/>
    </source>
</evidence>
<dbReference type="InterPro" id="IPR023211">
    <property type="entry name" value="DNA_pol_palm_dom_sf"/>
</dbReference>
<keyword evidence="3" id="KW-0808">Transferase</keyword>
<sequence length="1304" mass="147980">MSSLVRDILDEWEGGCFYNDALLSEAYTALLNALMEASPRDRSDPRIVPFLLAGYLAYLREQQNADPQALLTFRMALAMCGAGSNAPPRPATPPPRPASPQPGPSSCSPRPAEGATKRPREEEEEEVVTPTIEVLQTRERELKRFKTKFREETIQISGLGDTLPSEEVMEGLFDTVLQRQREAVSAKDDDRVIVEIENAENVDNPLWFSMRRADQINGRVVLDKLARVLNSNQAFMAQGQLKVSYIHIPTPEAGGRRRNRVANETMEQWIERKTVSKGSIYSPENNDNMCLTRCVAVLMAHGGMSKFAFMRLKKPDSIIQRDNARKLCENAQIDPAQPCGLDEVRQLQDSLPDYRLCVFTDKDGKECVFKGPYGAGRKNLCLLLHNNHFYALLYPGAAFDRNFTCDRCVVFYNNTGDHRCEGTCWRCFAQGHHDGPLRRCGDCGHQFAGDECFNTHKTVNIPHTDRTKCQTFKFCQGCEKSYSVMRGQRHVCGFVYCTYCKNNVAENHLCYMQPWAEREKKKNWKYITVYYDIETTQHTPVEGKPDTYEHIPNLLVSQAVCEECAHIPHNDYFCTVCQTRQHIFHSMDDPNLNVIGQFFDYLQSFRGKTKILLVAHNSRSFDGVFMVQEVVNRKLKCEITLQGAKILCMEVGNWKFIDSLMFLPMPLSAMPKSFGLTELKKGYRPFMANKPEYYTYDGPLLDKHFYCISSMKQKAAADFSAWHDEQTASGFVFNFRRELIEYCISDVTILRQACHAFRSLFEQTAGYEKTQQLTSLFRRNGFTVVEKWECEFMSDLASDPDTKAYFEAHPTTRTTPLGLRDALAGGRTSALKWYYKADLAKGEKIKMLDVVSEYPNANLRGEYPYGHPAIYLEGDPDMPPPDTWNGVIKCTVLPPRDLYLPVLPYKAKGKLMFPLCRTCVEEESTDMCHHNDPKQRQLTDSWCAPELLLALREKGYKLVAVHEVCQYPNTSKYNPDTREDGLLSAYVRRFMALKIQASGWPADCDTEEKKAQFVKDTLKHDGVVLDPTKMEKNPALRALSKLMLNSFWGKFGEKTLRPKTELIYDYAKLIALVTDPSKEVTGLLPIGEGCLQITWKPVEDSEVSLPTSSLLHAAYTTCHGRMQLYKYLDVVKERALYHDTDSVAFISRPGEPDLPLGTHLGDLTDQIEEDYGPGSFITELVAGGPKNYAYKVAVGGDVHNIKVCIKVRGISINTSCDDLVTFDNLKVMVMGSRDKITVPIPHQIARLPGWRIVTRHSTKNWQALNTKRRRVDVANTAPHGYNGWTMADEEDQDLLEVLEVLGDA</sequence>
<dbReference type="EMBL" id="JAHWGI010001410">
    <property type="protein sequence ID" value="KAK3930123.1"/>
    <property type="molecule type" value="Genomic_DNA"/>
</dbReference>
<feature type="domain" description="DNA-directed DNA polymerase family B mitochondria/virus" evidence="10">
    <location>
        <begin position="610"/>
        <end position="997"/>
    </location>
</feature>
<evidence type="ECO:0000256" key="9">
    <source>
        <dbReference type="SAM" id="MobiDB-lite"/>
    </source>
</evidence>
<comment type="catalytic activity">
    <reaction evidence="8">
        <text>DNA(n) + a 2'-deoxyribonucleoside 5'-triphosphate = DNA(n+1) + diphosphate</text>
        <dbReference type="Rhea" id="RHEA:22508"/>
        <dbReference type="Rhea" id="RHEA-COMP:17339"/>
        <dbReference type="Rhea" id="RHEA-COMP:17340"/>
        <dbReference type="ChEBI" id="CHEBI:33019"/>
        <dbReference type="ChEBI" id="CHEBI:61560"/>
        <dbReference type="ChEBI" id="CHEBI:173112"/>
        <dbReference type="EC" id="2.7.7.7"/>
    </reaction>
</comment>
<protein>
    <recommendedName>
        <fullName evidence="2">DNA-directed DNA polymerase</fullName>
        <ecNumber evidence="2">2.7.7.7</ecNumber>
    </recommendedName>
</protein>
<keyword evidence="5" id="KW-0235">DNA replication</keyword>
<dbReference type="GO" id="GO:0003677">
    <property type="term" value="F:DNA binding"/>
    <property type="evidence" value="ECO:0007669"/>
    <property type="project" value="UniProtKB-KW"/>
</dbReference>
<reference evidence="11" key="2">
    <citation type="journal article" date="2023" name="BMC Genomics">
        <title>Pest status, molecular evolution, and epigenetic factors derived from the genome assembly of Frankliniella fusca, a thysanopteran phytovirus vector.</title>
        <authorList>
            <person name="Catto M.A."/>
            <person name="Labadie P.E."/>
            <person name="Jacobson A.L."/>
            <person name="Kennedy G.G."/>
            <person name="Srinivasan R."/>
            <person name="Hunt B.G."/>
        </authorList>
    </citation>
    <scope>NUCLEOTIDE SEQUENCE</scope>
    <source>
        <strain evidence="11">PL_HMW_Pooled</strain>
    </source>
</reference>
<reference evidence="11" key="1">
    <citation type="submission" date="2021-07" db="EMBL/GenBank/DDBJ databases">
        <authorList>
            <person name="Catto M.A."/>
            <person name="Jacobson A."/>
            <person name="Kennedy G."/>
            <person name="Labadie P."/>
            <person name="Hunt B.G."/>
            <person name="Srinivasan R."/>
        </authorList>
    </citation>
    <scope>NUCLEOTIDE SEQUENCE</scope>
    <source>
        <strain evidence="11">PL_HMW_Pooled</strain>
        <tissue evidence="11">Head</tissue>
    </source>
</reference>
<comment type="caution">
    <text evidence="11">The sequence shown here is derived from an EMBL/GenBank/DDBJ whole genome shotgun (WGS) entry which is preliminary data.</text>
</comment>
<keyword evidence="4" id="KW-0548">Nucleotidyltransferase</keyword>
<dbReference type="InterPro" id="IPR043502">
    <property type="entry name" value="DNA/RNA_pol_sf"/>
</dbReference>
<dbReference type="InterPro" id="IPR012337">
    <property type="entry name" value="RNaseH-like_sf"/>
</dbReference>
<dbReference type="Gene3D" id="1.10.287.690">
    <property type="entry name" value="Helix hairpin bin"/>
    <property type="match status" value="1"/>
</dbReference>
<dbReference type="InterPro" id="IPR036397">
    <property type="entry name" value="RNaseH_sf"/>
</dbReference>
<evidence type="ECO:0000313" key="12">
    <source>
        <dbReference type="Proteomes" id="UP001219518"/>
    </source>
</evidence>
<dbReference type="Pfam" id="PF03175">
    <property type="entry name" value="DNA_pol_B_2"/>
    <property type="match status" value="1"/>
</dbReference>
<dbReference type="GO" id="GO:0042575">
    <property type="term" value="C:DNA polymerase complex"/>
    <property type="evidence" value="ECO:0007669"/>
    <property type="project" value="UniProtKB-ARBA"/>
</dbReference>
<dbReference type="EC" id="2.7.7.7" evidence="2"/>